<evidence type="ECO:0000313" key="4">
    <source>
        <dbReference type="RefSeq" id="XP_030897419.1"/>
    </source>
</evidence>
<accession>A0A7F8RWW6</accession>
<protein>
    <submittedName>
        <fullName evidence="4">Latent-transforming growth factor beta-binding protein 2-like</fullName>
    </submittedName>
</protein>
<dbReference type="AlphaFoldDB" id="A0A7F8RWW6"/>
<reference evidence="4" key="1">
    <citation type="submission" date="2025-08" db="UniProtKB">
        <authorList>
            <consortium name="RefSeq"/>
        </authorList>
    </citation>
    <scope>IDENTIFICATION</scope>
    <source>
        <tissue evidence="4">Liver</tissue>
    </source>
</reference>
<gene>
    <name evidence="4" type="primary">LOC115944933</name>
</gene>
<feature type="chain" id="PRO_5029008453" evidence="2">
    <location>
        <begin position="36"/>
        <end position="243"/>
    </location>
</feature>
<dbReference type="Proteomes" id="UP000245341">
    <property type="component" value="Unplaced"/>
</dbReference>
<keyword evidence="2" id="KW-0732">Signal</keyword>
<feature type="region of interest" description="Disordered" evidence="1">
    <location>
        <begin position="76"/>
        <end position="165"/>
    </location>
</feature>
<evidence type="ECO:0000256" key="2">
    <source>
        <dbReference type="SAM" id="SignalP"/>
    </source>
</evidence>
<evidence type="ECO:0000313" key="3">
    <source>
        <dbReference type="Proteomes" id="UP000245341"/>
    </source>
</evidence>
<keyword evidence="3" id="KW-1185">Reference proteome</keyword>
<sequence length="243" mass="26165">MRPPTTHRCPGRALQNPCGGLLALTLAVFVGMGHAQRDTVGRYELAGRDANRLRRPGGSHPAASAAKVYSLFREQDAPVPGLPPTERAQPGWGSPRRPADALARRPPRAQQPRRAQPPAQTWRSSPSGQQQPAARARAAPAFSRLGTLQRPGAAPPTPPRGRLTGRNVCGGQCCPGWTTANSTNHCIKRECLCPIHHSPPLSFEALSLAAKSRSHQNPFLANDKPQVLFNKPEVKAVEKLLKA</sequence>
<organism evidence="3 4">
    <name type="scientific">Leptonychotes weddellii</name>
    <name type="common">Weddell seal</name>
    <name type="synonym">Otaria weddellii</name>
    <dbReference type="NCBI Taxonomy" id="9713"/>
    <lineage>
        <taxon>Eukaryota</taxon>
        <taxon>Metazoa</taxon>
        <taxon>Chordata</taxon>
        <taxon>Craniata</taxon>
        <taxon>Vertebrata</taxon>
        <taxon>Euteleostomi</taxon>
        <taxon>Mammalia</taxon>
        <taxon>Eutheria</taxon>
        <taxon>Laurasiatheria</taxon>
        <taxon>Carnivora</taxon>
        <taxon>Caniformia</taxon>
        <taxon>Pinnipedia</taxon>
        <taxon>Phocidae</taxon>
        <taxon>Monachinae</taxon>
        <taxon>Lobodontini</taxon>
        <taxon>Leptonychotes</taxon>
    </lineage>
</organism>
<proteinExistence type="predicted"/>
<feature type="compositionally biased region" description="Low complexity" evidence="1">
    <location>
        <begin position="108"/>
        <end position="141"/>
    </location>
</feature>
<dbReference type="GeneID" id="115944933"/>
<name>A0A7F8RWW6_LEPWE</name>
<dbReference type="KEGG" id="lww:115944933"/>
<feature type="signal peptide" evidence="2">
    <location>
        <begin position="1"/>
        <end position="35"/>
    </location>
</feature>
<dbReference type="RefSeq" id="XP_030897419.1">
    <property type="nucleotide sequence ID" value="XM_031041559.1"/>
</dbReference>
<dbReference type="OrthoDB" id="9634359at2759"/>
<evidence type="ECO:0000256" key="1">
    <source>
        <dbReference type="SAM" id="MobiDB-lite"/>
    </source>
</evidence>